<accession>A0A345YPT8</accession>
<dbReference type="EMBL" id="CP031356">
    <property type="protein sequence ID" value="AXK45940.1"/>
    <property type="molecule type" value="Genomic_DNA"/>
</dbReference>
<evidence type="ECO:0000313" key="2">
    <source>
        <dbReference type="EMBL" id="RRR23678.1"/>
    </source>
</evidence>
<reference evidence="2 4" key="2">
    <citation type="submission" date="2018-08" db="EMBL/GenBank/DDBJ databases">
        <title>Brachybacterium saurashtrense DSM 23186.</title>
        <authorList>
            <person name="Li Y."/>
        </authorList>
    </citation>
    <scope>NUCLEOTIDE SEQUENCE [LARGE SCALE GENOMIC DNA]</scope>
    <source>
        <strain evidence="2 4">DSM 23186</strain>
    </source>
</reference>
<evidence type="ECO:0000313" key="1">
    <source>
        <dbReference type="EMBL" id="AXK45940.1"/>
    </source>
</evidence>
<protein>
    <submittedName>
        <fullName evidence="2">Uncharacterized protein</fullName>
    </submittedName>
</protein>
<dbReference type="KEGG" id="bsau:DWV08_10205"/>
<dbReference type="RefSeq" id="WP_115413679.1">
    <property type="nucleotide sequence ID" value="NZ_CP031356.1"/>
</dbReference>
<dbReference type="Proteomes" id="UP000282185">
    <property type="component" value="Unassembled WGS sequence"/>
</dbReference>
<organism evidence="2 4">
    <name type="scientific">Brachybacterium saurashtrense</name>
    <dbReference type="NCBI Taxonomy" id="556288"/>
    <lineage>
        <taxon>Bacteria</taxon>
        <taxon>Bacillati</taxon>
        <taxon>Actinomycetota</taxon>
        <taxon>Actinomycetes</taxon>
        <taxon>Micrococcales</taxon>
        <taxon>Dermabacteraceae</taxon>
        <taxon>Brachybacterium</taxon>
    </lineage>
</organism>
<dbReference type="AlphaFoldDB" id="A0A345YPT8"/>
<reference evidence="1 3" key="1">
    <citation type="submission" date="2018-07" db="EMBL/GenBank/DDBJ databases">
        <title>Brachybacterium saurashtrense DSM 23186 genome sequence.</title>
        <authorList>
            <person name="Guo L."/>
        </authorList>
    </citation>
    <scope>NUCLEOTIDE SEQUENCE [LARGE SCALE GENOMIC DNA]</scope>
    <source>
        <strain evidence="1 3">DSM 23186</strain>
    </source>
</reference>
<evidence type="ECO:0000313" key="4">
    <source>
        <dbReference type="Proteomes" id="UP000282185"/>
    </source>
</evidence>
<dbReference type="EMBL" id="QSWH01000002">
    <property type="protein sequence ID" value="RRR23678.1"/>
    <property type="molecule type" value="Genomic_DNA"/>
</dbReference>
<proteinExistence type="predicted"/>
<evidence type="ECO:0000313" key="3">
    <source>
        <dbReference type="Proteomes" id="UP000254236"/>
    </source>
</evidence>
<sequence length="67" mass="7574">MVVFGPGGRYYECEDCHELVTVGYRDSHSNRCGLFGGHSEELCRGCRSFYRPPKGWSHDQCPQCAAM</sequence>
<keyword evidence="3" id="KW-1185">Reference proteome</keyword>
<name>A0A345YPT8_9MICO</name>
<dbReference type="Proteomes" id="UP000254236">
    <property type="component" value="Chromosome"/>
</dbReference>
<gene>
    <name evidence="1" type="ORF">DWV08_10205</name>
    <name evidence="2" type="ORF">DXU92_01955</name>
</gene>